<keyword evidence="3" id="KW-1185">Reference proteome</keyword>
<evidence type="ECO:0000313" key="2">
    <source>
        <dbReference type="EMBL" id="GIY90372.1"/>
    </source>
</evidence>
<comment type="caution">
    <text evidence="2">The sequence shown here is derived from an EMBL/GenBank/DDBJ whole genome shotgun (WGS) entry which is preliminary data.</text>
</comment>
<reference evidence="2 3" key="1">
    <citation type="submission" date="2021-06" db="EMBL/GenBank/DDBJ databases">
        <title>Caerostris darwini draft genome.</title>
        <authorList>
            <person name="Kono N."/>
            <person name="Arakawa K."/>
        </authorList>
    </citation>
    <scope>NUCLEOTIDE SEQUENCE [LARGE SCALE GENOMIC DNA]</scope>
</reference>
<evidence type="ECO:0000256" key="1">
    <source>
        <dbReference type="SAM" id="MobiDB-lite"/>
    </source>
</evidence>
<sequence length="116" mass="12862">MSTSITRIPRAPRLTRQTDADTNKHVTEINKFFSCQLKKLSRHNRIAHGQLIGSNISPIHQIGYLILMELLASDARSTGRGTSRVTASSHAPASKQKEASIGGRDNCYKTLPRKLH</sequence>
<feature type="region of interest" description="Disordered" evidence="1">
    <location>
        <begin position="1"/>
        <end position="21"/>
    </location>
</feature>
<protein>
    <submittedName>
        <fullName evidence="2">Uncharacterized protein</fullName>
    </submittedName>
</protein>
<dbReference type="EMBL" id="BPLQ01015712">
    <property type="protein sequence ID" value="GIY90372.1"/>
    <property type="molecule type" value="Genomic_DNA"/>
</dbReference>
<accession>A0AAV4X5B6</accession>
<feature type="region of interest" description="Disordered" evidence="1">
    <location>
        <begin position="78"/>
        <end position="116"/>
    </location>
</feature>
<dbReference type="AlphaFoldDB" id="A0AAV4X5B6"/>
<dbReference type="Proteomes" id="UP001054837">
    <property type="component" value="Unassembled WGS sequence"/>
</dbReference>
<proteinExistence type="predicted"/>
<organism evidence="2 3">
    <name type="scientific">Caerostris darwini</name>
    <dbReference type="NCBI Taxonomy" id="1538125"/>
    <lineage>
        <taxon>Eukaryota</taxon>
        <taxon>Metazoa</taxon>
        <taxon>Ecdysozoa</taxon>
        <taxon>Arthropoda</taxon>
        <taxon>Chelicerata</taxon>
        <taxon>Arachnida</taxon>
        <taxon>Araneae</taxon>
        <taxon>Araneomorphae</taxon>
        <taxon>Entelegynae</taxon>
        <taxon>Araneoidea</taxon>
        <taxon>Araneidae</taxon>
        <taxon>Caerostris</taxon>
    </lineage>
</organism>
<feature type="compositionally biased region" description="Polar residues" evidence="1">
    <location>
        <begin position="78"/>
        <end position="91"/>
    </location>
</feature>
<name>A0AAV4X5B6_9ARAC</name>
<gene>
    <name evidence="2" type="ORF">CDAR_417371</name>
</gene>
<evidence type="ECO:0000313" key="3">
    <source>
        <dbReference type="Proteomes" id="UP001054837"/>
    </source>
</evidence>